<dbReference type="EMBL" id="FP929054">
    <property type="protein sequence ID" value="CBL22674.1"/>
    <property type="molecule type" value="Genomic_DNA"/>
</dbReference>
<reference evidence="1 2" key="1">
    <citation type="submission" date="2010-03" db="EMBL/GenBank/DDBJ databases">
        <title>The genome sequence of Ruminococcus obeum A2-162.</title>
        <authorList>
            <consortium name="metaHIT consortium -- http://www.metahit.eu/"/>
            <person name="Pajon A."/>
            <person name="Turner K."/>
            <person name="Parkhill J."/>
            <person name="Duncan S."/>
            <person name="Flint H."/>
        </authorList>
    </citation>
    <scope>NUCLEOTIDE SEQUENCE [LARGE SCALE GENOMIC DNA]</scope>
    <source>
        <strain evidence="1 2">A2-162</strain>
    </source>
</reference>
<accession>D4LYH1</accession>
<name>D4LYH1_9FIRM</name>
<dbReference type="HOGENOM" id="CLU_3380804_0_0_9"/>
<dbReference type="KEGG" id="rob:CK5_12140"/>
<proteinExistence type="predicted"/>
<evidence type="ECO:0000313" key="1">
    <source>
        <dbReference type="EMBL" id="CBL22674.1"/>
    </source>
</evidence>
<sequence length="33" mass="3890">MADVKMKLHLCKEPDKFKFVELRKSKVVEVILS</sequence>
<gene>
    <name evidence="1" type="ORF">CK5_12140</name>
</gene>
<reference evidence="1 2" key="2">
    <citation type="submission" date="2010-03" db="EMBL/GenBank/DDBJ databases">
        <authorList>
            <person name="Pajon A."/>
        </authorList>
    </citation>
    <scope>NUCLEOTIDE SEQUENCE [LARGE SCALE GENOMIC DNA]</scope>
    <source>
        <strain evidence="1 2">A2-162</strain>
    </source>
</reference>
<evidence type="ECO:0000313" key="2">
    <source>
        <dbReference type="Proteomes" id="UP000008955"/>
    </source>
</evidence>
<protein>
    <submittedName>
        <fullName evidence="1">Uncharacterized protein</fullName>
    </submittedName>
</protein>
<dbReference type="Proteomes" id="UP000008955">
    <property type="component" value="Chromosome"/>
</dbReference>
<dbReference type="AlphaFoldDB" id="D4LYH1"/>
<organism evidence="1 2">
    <name type="scientific">Blautia obeum A2-162</name>
    <dbReference type="NCBI Taxonomy" id="657314"/>
    <lineage>
        <taxon>Bacteria</taxon>
        <taxon>Bacillati</taxon>
        <taxon>Bacillota</taxon>
        <taxon>Clostridia</taxon>
        <taxon>Lachnospirales</taxon>
        <taxon>Lachnospiraceae</taxon>
        <taxon>Blautia</taxon>
    </lineage>
</organism>
<keyword evidence="2" id="KW-1185">Reference proteome</keyword>